<organism evidence="24">
    <name type="scientific">Polyphagotarsonemus latus</name>
    <dbReference type="NCBI Taxonomy" id="1204166"/>
    <lineage>
        <taxon>Eukaryota</taxon>
        <taxon>Metazoa</taxon>
        <taxon>Ecdysozoa</taxon>
        <taxon>Arthropoda</taxon>
        <taxon>Chelicerata</taxon>
        <taxon>Arachnida</taxon>
        <taxon>Acari</taxon>
        <taxon>Acariformes</taxon>
        <taxon>Trombidiformes</taxon>
        <taxon>Prostigmata</taxon>
        <taxon>Eleutherengona</taxon>
        <taxon>Heterostigmata</taxon>
        <taxon>Tarsonemoidea</taxon>
        <taxon>Tarsonemidae</taxon>
        <taxon>Polyphagotarsonemus</taxon>
    </lineage>
</organism>
<dbReference type="AlphaFoldDB" id="A0AAN0LW25"/>
<evidence type="ECO:0000256" key="11">
    <source>
        <dbReference type="ARBA" id="ARBA00023170"/>
    </source>
</evidence>
<keyword evidence="13" id="KW-0325">Glycoprotein</keyword>
<dbReference type="PROSITE" id="PS00236">
    <property type="entry name" value="NEUROTR_ION_CHANNEL"/>
    <property type="match status" value="1"/>
</dbReference>
<dbReference type="Gene3D" id="1.20.58.390">
    <property type="entry name" value="Neurotransmitter-gated ion-channel transmembrane domain"/>
    <property type="match status" value="2"/>
</dbReference>
<sequence>MQCNLLYFINILLLQLVVATNNTSLEDDIEKTSNGNNTEEDLGAHISKILNNFFTSGYDKRVRPNYGGKPVEVGVTMFVISISSVSEVQMDFTSDFYFRQYWKDNRLSFPPTDGITQIFVGAEVSERIWLPDTFFANEKSAYFHIATTKNTFLRITSSGEVLRSIRLTVTASCPMDLQYFPMDRQLCSIEIESYGYSMSDIKYKWQPVANSVGLAKELSLPQFKVLGHRQKEKVIDLTTGNYSRLICEIQFARSLGFYLIQIYIPASLIVVISWVSFWLHRNATPARVSLGVTTVLTMTTLMSSTNAQLPKISYIKSIDVFLGTCFVMVFGSLLEYAIVGYLGKRISMRKSRNEQINKAVLSKLEERKQAANKFLAIKNEETNQLTTNPSIIKMPQTQSPSFCQSSSNVLNTFPVEHQNNQSFNEQSYQPLNSSFNDIHSQNLALRTRSQSADNYIPPINLNQKFDNLNDTLNQASSNFLQPIYKNSYYNLPFSHSTSQFHNPFFYKNDYYNNHSVHNFQNPNLSTSPISDRPPNYKINHLHNYKYPYHQSCYNKLQNFPDTLKFNYLNSFYNSSNHLFNPNLSDNKLSYNRQSYPYYRRNGNLDYKPSHYTSVQNNSFQYSSRNRLNTQLSAYDPSLEESRYSKYASLSKKKQNFLKEAEKSKIDKKESENLQNQQEITQQIQNQRYIDKTKHNLTSNNQKLNSEKLNETLSSKSINHSNSNRNKNHNEFSNSNLNDFSDANIINSTQINSSNIPLQTTNQSVNSVNLNQRQEINQVEAFKSKNKSLDYEPLNATTQLSSNHRSTITATSTRTGARFNKFAKNLLMLGSCKNPNKICGLSPSDIDKYSRVIFPVCFICFNLMYWVIYLHISDDIKADLVPLGS</sequence>
<comment type="subcellular location">
    <subcellularLocation>
        <location evidence="18">Postsynaptic cell membrane</location>
        <topology evidence="18">Multi-pass membrane protein</topology>
    </subcellularLocation>
</comment>
<dbReference type="FunFam" id="2.70.170.10:FF:000021">
    <property type="entry name" value="Gamma-aminobutyric acid receptor isoform 3b"/>
    <property type="match status" value="1"/>
</dbReference>
<keyword evidence="10" id="KW-1015">Disulfide bond</keyword>
<evidence type="ECO:0000256" key="15">
    <source>
        <dbReference type="ARBA" id="ARBA00023257"/>
    </source>
</evidence>
<evidence type="ECO:0000256" key="17">
    <source>
        <dbReference type="ARBA" id="ARBA00023303"/>
    </source>
</evidence>
<dbReference type="InterPro" id="IPR036734">
    <property type="entry name" value="Neur_chan_lig-bd_sf"/>
</dbReference>
<evidence type="ECO:0000259" key="22">
    <source>
        <dbReference type="Pfam" id="PF02931"/>
    </source>
</evidence>
<dbReference type="PANTHER" id="PTHR18945">
    <property type="entry name" value="NEUROTRANSMITTER GATED ION CHANNEL"/>
    <property type="match status" value="1"/>
</dbReference>
<evidence type="ECO:0000313" key="24">
    <source>
        <dbReference type="EMBL" id="WTM06421.1"/>
    </source>
</evidence>
<name>A0AAN0LW25_9ACAR</name>
<dbReference type="Pfam" id="PF02932">
    <property type="entry name" value="Neur_chan_memb"/>
    <property type="match status" value="1"/>
</dbReference>
<evidence type="ECO:0000256" key="21">
    <source>
        <dbReference type="SAM" id="MobiDB-lite"/>
    </source>
</evidence>
<feature type="transmembrane region" description="Helical" evidence="20">
    <location>
        <begin position="255"/>
        <end position="278"/>
    </location>
</feature>
<keyword evidence="2 20" id="KW-0813">Transport</keyword>
<evidence type="ECO:0000256" key="13">
    <source>
        <dbReference type="ARBA" id="ARBA00023180"/>
    </source>
</evidence>
<dbReference type="InterPro" id="IPR036719">
    <property type="entry name" value="Neuro-gated_channel_TM_sf"/>
</dbReference>
<feature type="signal peptide" evidence="20">
    <location>
        <begin position="1"/>
        <end position="19"/>
    </location>
</feature>
<feature type="domain" description="Neurotransmitter-gated ion-channel transmembrane" evidence="23">
    <location>
        <begin position="262"/>
        <end position="434"/>
    </location>
</feature>
<dbReference type="InterPro" id="IPR006028">
    <property type="entry name" value="GABAA/Glycine_rcpt"/>
</dbReference>
<dbReference type="PRINTS" id="PR00253">
    <property type="entry name" value="GABAARECEPTR"/>
</dbReference>
<keyword evidence="9 20" id="KW-0472">Membrane</keyword>
<evidence type="ECO:0000256" key="14">
    <source>
        <dbReference type="ARBA" id="ARBA00023214"/>
    </source>
</evidence>
<evidence type="ECO:0000256" key="19">
    <source>
        <dbReference type="ARBA" id="ARBA00071250"/>
    </source>
</evidence>
<dbReference type="InterPro" id="IPR018000">
    <property type="entry name" value="Neurotransmitter_ion_chnl_CS"/>
</dbReference>
<keyword evidence="3" id="KW-1003">Cell membrane</keyword>
<keyword evidence="8 20" id="KW-0406">Ion transport</keyword>
<dbReference type="InterPro" id="IPR006029">
    <property type="entry name" value="Neurotrans-gated_channel_TM"/>
</dbReference>
<evidence type="ECO:0000256" key="3">
    <source>
        <dbReference type="ARBA" id="ARBA00022475"/>
    </source>
</evidence>
<dbReference type="GO" id="GO:0005230">
    <property type="term" value="F:extracellular ligand-gated monoatomic ion channel activity"/>
    <property type="evidence" value="ECO:0007669"/>
    <property type="project" value="InterPro"/>
</dbReference>
<protein>
    <recommendedName>
        <fullName evidence="19">Gamma-aminobutyric acid receptor subunit beta</fullName>
    </recommendedName>
</protein>
<feature type="transmembrane region" description="Helical" evidence="20">
    <location>
        <begin position="321"/>
        <end position="342"/>
    </location>
</feature>
<keyword evidence="14" id="KW-0868">Chloride</keyword>
<comment type="similarity">
    <text evidence="1">Belongs to the ligand-gated ion channel (TC 1.A.9) family. Gamma-aminobutyric acid receptor (TC 1.A.9.5) subfamily.</text>
</comment>
<dbReference type="GO" id="GO:0099095">
    <property type="term" value="F:ligand-gated monoatomic anion channel activity"/>
    <property type="evidence" value="ECO:0007669"/>
    <property type="project" value="UniProtKB-ARBA"/>
</dbReference>
<keyword evidence="15" id="KW-0628">Postsynaptic cell membrane</keyword>
<dbReference type="GO" id="GO:0004888">
    <property type="term" value="F:transmembrane signaling receptor activity"/>
    <property type="evidence" value="ECO:0007669"/>
    <property type="project" value="InterPro"/>
</dbReference>
<evidence type="ECO:0000256" key="9">
    <source>
        <dbReference type="ARBA" id="ARBA00023136"/>
    </source>
</evidence>
<reference evidence="24" key="1">
    <citation type="submission" date="2024-01" db="EMBL/GenBank/DDBJ databases">
        <title>Genome insights into chemosensory and detoxification machineries of broad mite, Polyphagotarsonemus latus (Tarsonemidae: Acari).</title>
        <authorList>
            <person name="Muthugoundar M."/>
            <person name="P J A."/>
            <person name="Augustine N."/>
        </authorList>
    </citation>
    <scope>NUCLEOTIDE SEQUENCE</scope>
</reference>
<dbReference type="PRINTS" id="PR00252">
    <property type="entry name" value="NRIONCHANNEL"/>
</dbReference>
<feature type="transmembrane region" description="Helical" evidence="20">
    <location>
        <begin position="851"/>
        <end position="871"/>
    </location>
</feature>
<evidence type="ECO:0000256" key="2">
    <source>
        <dbReference type="ARBA" id="ARBA00022448"/>
    </source>
</evidence>
<dbReference type="EMBL" id="PP191260">
    <property type="protein sequence ID" value="WTM06421.1"/>
    <property type="molecule type" value="mRNA"/>
</dbReference>
<evidence type="ECO:0000256" key="7">
    <source>
        <dbReference type="ARBA" id="ARBA00023018"/>
    </source>
</evidence>
<feature type="transmembrane region" description="Helical" evidence="20">
    <location>
        <begin position="290"/>
        <end position="309"/>
    </location>
</feature>
<evidence type="ECO:0000256" key="12">
    <source>
        <dbReference type="ARBA" id="ARBA00023173"/>
    </source>
</evidence>
<dbReference type="InterPro" id="IPR038050">
    <property type="entry name" value="Neuro_actylchol_rec"/>
</dbReference>
<accession>A0AAN0LW25</accession>
<dbReference type="SUPFAM" id="SSF90112">
    <property type="entry name" value="Neurotransmitter-gated ion-channel transmembrane pore"/>
    <property type="match status" value="1"/>
</dbReference>
<evidence type="ECO:0000256" key="4">
    <source>
        <dbReference type="ARBA" id="ARBA00022692"/>
    </source>
</evidence>
<keyword evidence="16" id="KW-1071">Ligand-gated ion channel</keyword>
<feature type="domain" description="Neurotransmitter-gated ion-channel ligand-binding" evidence="22">
    <location>
        <begin position="48"/>
        <end position="251"/>
    </location>
</feature>
<dbReference type="SUPFAM" id="SSF63712">
    <property type="entry name" value="Nicotinic receptor ligand binding domain-like"/>
    <property type="match status" value="1"/>
</dbReference>
<keyword evidence="17 20" id="KW-0407">Ion channel</keyword>
<dbReference type="Pfam" id="PF02931">
    <property type="entry name" value="Neur_chan_LBD"/>
    <property type="match status" value="1"/>
</dbReference>
<evidence type="ECO:0000256" key="8">
    <source>
        <dbReference type="ARBA" id="ARBA00023065"/>
    </source>
</evidence>
<dbReference type="InterPro" id="IPR006202">
    <property type="entry name" value="Neur_chan_lig-bd"/>
</dbReference>
<dbReference type="InterPro" id="IPR006201">
    <property type="entry name" value="Neur_channel"/>
</dbReference>
<dbReference type="GO" id="GO:0034707">
    <property type="term" value="C:chloride channel complex"/>
    <property type="evidence" value="ECO:0007669"/>
    <property type="project" value="UniProtKB-KW"/>
</dbReference>
<keyword evidence="6 20" id="KW-1133">Transmembrane helix</keyword>
<keyword evidence="7" id="KW-0770">Synapse</keyword>
<proteinExistence type="evidence at transcript level"/>
<evidence type="ECO:0000256" key="20">
    <source>
        <dbReference type="RuleBase" id="RU000687"/>
    </source>
</evidence>
<keyword evidence="12" id="KW-0869">Chloride channel</keyword>
<evidence type="ECO:0000256" key="6">
    <source>
        <dbReference type="ARBA" id="ARBA00022989"/>
    </source>
</evidence>
<dbReference type="GO" id="GO:0045211">
    <property type="term" value="C:postsynaptic membrane"/>
    <property type="evidence" value="ECO:0007669"/>
    <property type="project" value="UniProtKB-SubCell"/>
</dbReference>
<evidence type="ECO:0000256" key="10">
    <source>
        <dbReference type="ARBA" id="ARBA00023157"/>
    </source>
</evidence>
<dbReference type="FunFam" id="1.20.58.390:FF:000067">
    <property type="entry name" value="Glycine receptor subunit alpha-2"/>
    <property type="match status" value="1"/>
</dbReference>
<feature type="chain" id="PRO_5042671590" description="Gamma-aminobutyric acid receptor subunit beta" evidence="20">
    <location>
        <begin position="20"/>
        <end position="884"/>
    </location>
</feature>
<keyword evidence="4 20" id="KW-0812">Transmembrane</keyword>
<dbReference type="Gene3D" id="2.70.170.10">
    <property type="entry name" value="Neurotransmitter-gated ion-channel ligand-binding domain"/>
    <property type="match status" value="1"/>
</dbReference>
<dbReference type="CDD" id="cd19008">
    <property type="entry name" value="LGIC_ECD_GABAR_RDL-like"/>
    <property type="match status" value="1"/>
</dbReference>
<keyword evidence="5 20" id="KW-0732">Signal</keyword>
<dbReference type="GO" id="GO:0005254">
    <property type="term" value="F:chloride channel activity"/>
    <property type="evidence" value="ECO:0007669"/>
    <property type="project" value="UniProtKB-KW"/>
</dbReference>
<feature type="region of interest" description="Disordered" evidence="21">
    <location>
        <begin position="711"/>
        <end position="734"/>
    </location>
</feature>
<evidence type="ECO:0000256" key="1">
    <source>
        <dbReference type="ARBA" id="ARBA00010180"/>
    </source>
</evidence>
<dbReference type="CDD" id="cd19049">
    <property type="entry name" value="LGIC_TM_anion"/>
    <property type="match status" value="1"/>
</dbReference>
<dbReference type="NCBIfam" id="TIGR00860">
    <property type="entry name" value="LIC"/>
    <property type="match status" value="1"/>
</dbReference>
<evidence type="ECO:0000256" key="16">
    <source>
        <dbReference type="ARBA" id="ARBA00023286"/>
    </source>
</evidence>
<evidence type="ECO:0000259" key="23">
    <source>
        <dbReference type="Pfam" id="PF02932"/>
    </source>
</evidence>
<evidence type="ECO:0000256" key="18">
    <source>
        <dbReference type="ARBA" id="ARBA00034104"/>
    </source>
</evidence>
<keyword evidence="11" id="KW-0675">Receptor</keyword>
<feature type="compositionally biased region" description="Low complexity" evidence="21">
    <location>
        <begin position="713"/>
        <end position="734"/>
    </location>
</feature>
<evidence type="ECO:0000256" key="5">
    <source>
        <dbReference type="ARBA" id="ARBA00022729"/>
    </source>
</evidence>